<evidence type="ECO:0000256" key="8">
    <source>
        <dbReference type="SAM" id="Phobius"/>
    </source>
</evidence>
<evidence type="ECO:0000259" key="9">
    <source>
        <dbReference type="Pfam" id="PF12832"/>
    </source>
</evidence>
<dbReference type="InterPro" id="IPR024989">
    <property type="entry name" value="MFS_assoc_dom"/>
</dbReference>
<dbReference type="Proteomes" id="UP000029453">
    <property type="component" value="Unassembled WGS sequence"/>
</dbReference>
<feature type="transmembrane region" description="Helical" evidence="8">
    <location>
        <begin position="26"/>
        <end position="45"/>
    </location>
</feature>
<protein>
    <submittedName>
        <fullName evidence="10">Permease</fullName>
    </submittedName>
</protein>
<reference evidence="10 11" key="1">
    <citation type="submission" date="2012-10" db="EMBL/GenBank/DDBJ databases">
        <title>Draft Genome Sequence of Paenibacillus popilliae ATCC 14706T.</title>
        <authorList>
            <person name="Iiyama K."/>
            <person name="Mori K."/>
            <person name="Mon H."/>
            <person name="Chieda Y."/>
            <person name="Lee J.M."/>
            <person name="Kusakabe T."/>
            <person name="Tashiro K."/>
            <person name="Asano S."/>
            <person name="Yasunaga-Aoki C."/>
            <person name="Shimizu S."/>
        </authorList>
    </citation>
    <scope>NUCLEOTIDE SEQUENCE [LARGE SCALE GENOMIC DNA]</scope>
    <source>
        <strain evidence="10 11">ATCC 14706</strain>
    </source>
</reference>
<feature type="transmembrane region" description="Helical" evidence="8">
    <location>
        <begin position="194"/>
        <end position="213"/>
    </location>
</feature>
<evidence type="ECO:0000256" key="7">
    <source>
        <dbReference type="ARBA" id="ARBA00023136"/>
    </source>
</evidence>
<dbReference type="AlphaFoldDB" id="M9M3X4"/>
<feature type="transmembrane region" description="Helical" evidence="8">
    <location>
        <begin position="89"/>
        <end position="108"/>
    </location>
</feature>
<keyword evidence="6 8" id="KW-1133">Transmembrane helix</keyword>
<comment type="caution">
    <text evidence="10">The sequence shown here is derived from an EMBL/GenBank/DDBJ whole genome shotgun (WGS) entry which is preliminary data.</text>
</comment>
<evidence type="ECO:0000256" key="3">
    <source>
        <dbReference type="ARBA" id="ARBA00022475"/>
    </source>
</evidence>
<evidence type="ECO:0000256" key="1">
    <source>
        <dbReference type="ARBA" id="ARBA00004429"/>
    </source>
</evidence>
<evidence type="ECO:0000256" key="4">
    <source>
        <dbReference type="ARBA" id="ARBA00022519"/>
    </source>
</evidence>
<dbReference type="GO" id="GO:0015528">
    <property type="term" value="F:lactose:proton symporter activity"/>
    <property type="evidence" value="ECO:0007669"/>
    <property type="project" value="TreeGrafter"/>
</dbReference>
<evidence type="ECO:0000256" key="5">
    <source>
        <dbReference type="ARBA" id="ARBA00022692"/>
    </source>
</evidence>
<keyword evidence="11" id="KW-1185">Reference proteome</keyword>
<accession>M9M3X4</accession>
<feature type="transmembrane region" description="Helical" evidence="8">
    <location>
        <begin position="114"/>
        <end position="133"/>
    </location>
</feature>
<feature type="transmembrane region" description="Helical" evidence="8">
    <location>
        <begin position="313"/>
        <end position="333"/>
    </location>
</feature>
<evidence type="ECO:0000313" key="10">
    <source>
        <dbReference type="EMBL" id="GAC43749.1"/>
    </source>
</evidence>
<name>M9M3X4_PAEPP</name>
<dbReference type="GO" id="GO:0030395">
    <property type="term" value="F:lactose binding"/>
    <property type="evidence" value="ECO:0007669"/>
    <property type="project" value="TreeGrafter"/>
</dbReference>
<proteinExistence type="predicted"/>
<dbReference type="InterPro" id="IPR036259">
    <property type="entry name" value="MFS_trans_sf"/>
</dbReference>
<organism evidence="10 11">
    <name type="scientific">Paenibacillus popilliae ATCC 14706</name>
    <dbReference type="NCBI Taxonomy" id="1212764"/>
    <lineage>
        <taxon>Bacteria</taxon>
        <taxon>Bacillati</taxon>
        <taxon>Bacillota</taxon>
        <taxon>Bacilli</taxon>
        <taxon>Bacillales</taxon>
        <taxon>Paenibacillaceae</taxon>
        <taxon>Paenibacillus</taxon>
    </lineage>
</organism>
<gene>
    <name evidence="10" type="ORF">PPOP_3149</name>
</gene>
<dbReference type="PANTHER" id="PTHR23522">
    <property type="entry name" value="BLL5896 PROTEIN"/>
    <property type="match status" value="1"/>
</dbReference>
<keyword evidence="5 8" id="KW-0812">Transmembrane</keyword>
<dbReference type="Pfam" id="PF12832">
    <property type="entry name" value="MFS_1_like"/>
    <property type="match status" value="1"/>
</dbReference>
<feature type="transmembrane region" description="Helical" evidence="8">
    <location>
        <begin position="154"/>
        <end position="174"/>
    </location>
</feature>
<feature type="transmembrane region" description="Helical" evidence="8">
    <location>
        <begin position="225"/>
        <end position="243"/>
    </location>
</feature>
<evidence type="ECO:0000256" key="2">
    <source>
        <dbReference type="ARBA" id="ARBA00022448"/>
    </source>
</evidence>
<dbReference type="GO" id="GO:0005886">
    <property type="term" value="C:plasma membrane"/>
    <property type="evidence" value="ECO:0007669"/>
    <property type="project" value="UniProtKB-SubCell"/>
</dbReference>
<feature type="domain" description="Major facilitator superfamily associated" evidence="9">
    <location>
        <begin position="2"/>
        <end position="317"/>
    </location>
</feature>
<keyword evidence="7 8" id="KW-0472">Membrane</keyword>
<evidence type="ECO:0000313" key="11">
    <source>
        <dbReference type="Proteomes" id="UP000029453"/>
    </source>
</evidence>
<sequence>MIGPFFAIMVQPIVGYISDRFHSLKFVLIILWFLTGMSAAGLFMIDNKSASLLFVITLFMFFLSAIPLIETLSVQTAEQNHVPYSSIRLWGSLGFCVVSILLGLYFHALGGLQALLIIYIPIWMAACILLFMLKRTTLGGIHQEKLNMKDVACLVKDKKVAVFLFFVLFLAVPHRMNDALFSLYYKELGAADNLISWAWAVVGCSEIVGFYFSARFIQKVSSLKLITTACFLYLVRWIGYVFISDPSWILILQILQAGTYSLFWVAAVNYMASAAPKRLGASSQALLAMIFLGVSGLIGGSVGGTILQIHGGSAMYTFAVCLTVVALLGFISIREVRS</sequence>
<dbReference type="SUPFAM" id="SSF103473">
    <property type="entry name" value="MFS general substrate transporter"/>
    <property type="match status" value="1"/>
</dbReference>
<feature type="transmembrane region" description="Helical" evidence="8">
    <location>
        <begin position="51"/>
        <end position="69"/>
    </location>
</feature>
<dbReference type="Gene3D" id="1.20.1250.20">
    <property type="entry name" value="MFS general substrate transporter like domains"/>
    <property type="match status" value="2"/>
</dbReference>
<evidence type="ECO:0000256" key="6">
    <source>
        <dbReference type="ARBA" id="ARBA00022989"/>
    </source>
</evidence>
<dbReference type="PANTHER" id="PTHR23522:SF10">
    <property type="entry name" value="3-PHENYLPROPIONIC ACID TRANSPORTER-RELATED"/>
    <property type="match status" value="1"/>
</dbReference>
<feature type="transmembrane region" description="Helical" evidence="8">
    <location>
        <begin position="249"/>
        <end position="273"/>
    </location>
</feature>
<keyword evidence="3" id="KW-1003">Cell membrane</keyword>
<dbReference type="EMBL" id="BALG01000247">
    <property type="protein sequence ID" value="GAC43749.1"/>
    <property type="molecule type" value="Genomic_DNA"/>
</dbReference>
<feature type="transmembrane region" description="Helical" evidence="8">
    <location>
        <begin position="285"/>
        <end position="307"/>
    </location>
</feature>
<comment type="subcellular location">
    <subcellularLocation>
        <location evidence="1">Cell inner membrane</location>
        <topology evidence="1">Multi-pass membrane protein</topology>
    </subcellularLocation>
</comment>
<keyword evidence="4" id="KW-0997">Cell inner membrane</keyword>
<keyword evidence="2" id="KW-0813">Transport</keyword>